<dbReference type="OrthoDB" id="3903226at2759"/>
<reference evidence="2 3" key="1">
    <citation type="submission" date="2017-03" db="EMBL/GenBank/DDBJ databases">
        <title>Genomes of endolithic fungi from Antarctica.</title>
        <authorList>
            <person name="Coleine C."/>
            <person name="Masonjones S."/>
            <person name="Stajich J.E."/>
        </authorList>
    </citation>
    <scope>NUCLEOTIDE SEQUENCE [LARGE SCALE GENOMIC DNA]</scope>
    <source>
        <strain evidence="2 3">CCFEE 5184</strain>
    </source>
</reference>
<dbReference type="AlphaFoldDB" id="A0A4U0WF96"/>
<feature type="compositionally biased region" description="Polar residues" evidence="1">
    <location>
        <begin position="200"/>
        <end position="216"/>
    </location>
</feature>
<sequence>MATAFAGASGASDIEGDTSPAPKSVKIPHQLGSPSDAEAGSAMAYDPDAEDSAGSNIIVASARNVNDGDEDGDDDEGSDSAGSNIVVASPTSNPTWMMSAKPAPLGVPSSSGETTSSSPEVALARHHEKLGKAAMKATVRPALSASTLRRARKGPLPKRTVKRIFVPESESDSELSDRSATPPTPELPRPSKRTMEDTDTSASQSDSELSDRSATPATPPLPQHVSHTIRKPTIPDSKSDSALSSRSATPPRPPVVCRCTTWCTCAKHAYIARGFAASARHLGEWALVEMAGRDPVSAVREMPREGGTGVR</sequence>
<gene>
    <name evidence="2" type="ORF">B0A55_10802</name>
</gene>
<protein>
    <submittedName>
        <fullName evidence="2">Uncharacterized protein</fullName>
    </submittedName>
</protein>
<feature type="compositionally biased region" description="Low complexity" evidence="1">
    <location>
        <begin position="106"/>
        <end position="121"/>
    </location>
</feature>
<evidence type="ECO:0000313" key="3">
    <source>
        <dbReference type="Proteomes" id="UP000309340"/>
    </source>
</evidence>
<keyword evidence="3" id="KW-1185">Reference proteome</keyword>
<feature type="compositionally biased region" description="Basic residues" evidence="1">
    <location>
        <begin position="149"/>
        <end position="162"/>
    </location>
</feature>
<name>A0A4U0WF96_9PEZI</name>
<accession>A0A4U0WF96</accession>
<dbReference type="EMBL" id="NAJQ01001286">
    <property type="protein sequence ID" value="TKA61033.1"/>
    <property type="molecule type" value="Genomic_DNA"/>
</dbReference>
<proteinExistence type="predicted"/>
<evidence type="ECO:0000313" key="2">
    <source>
        <dbReference type="EMBL" id="TKA61033.1"/>
    </source>
</evidence>
<comment type="caution">
    <text evidence="2">The sequence shown here is derived from an EMBL/GenBank/DDBJ whole genome shotgun (WGS) entry which is preliminary data.</text>
</comment>
<dbReference type="Proteomes" id="UP000309340">
    <property type="component" value="Unassembled WGS sequence"/>
</dbReference>
<organism evidence="2 3">
    <name type="scientific">Friedmanniomyces simplex</name>
    <dbReference type="NCBI Taxonomy" id="329884"/>
    <lineage>
        <taxon>Eukaryota</taxon>
        <taxon>Fungi</taxon>
        <taxon>Dikarya</taxon>
        <taxon>Ascomycota</taxon>
        <taxon>Pezizomycotina</taxon>
        <taxon>Dothideomycetes</taxon>
        <taxon>Dothideomycetidae</taxon>
        <taxon>Mycosphaerellales</taxon>
        <taxon>Teratosphaeriaceae</taxon>
        <taxon>Friedmanniomyces</taxon>
    </lineage>
</organism>
<feature type="compositionally biased region" description="Acidic residues" evidence="1">
    <location>
        <begin position="67"/>
        <end position="78"/>
    </location>
</feature>
<evidence type="ECO:0000256" key="1">
    <source>
        <dbReference type="SAM" id="MobiDB-lite"/>
    </source>
</evidence>
<feature type="region of interest" description="Disordered" evidence="1">
    <location>
        <begin position="1"/>
        <end position="253"/>
    </location>
</feature>